<evidence type="ECO:0000313" key="3">
    <source>
        <dbReference type="EMBL" id="KAB2386139.1"/>
    </source>
</evidence>
<sequence>MDLNNIPWRKSSHSTNNGGDCVELGALPNAVVARDSKDPDGPRLVFDRRAFAEFLMHIKL</sequence>
<dbReference type="RefSeq" id="WP_151539404.1">
    <property type="nucleotide sequence ID" value="NZ_WBMR01000015.1"/>
</dbReference>
<comment type="caution">
    <text evidence="3">The sequence shown here is derived from an EMBL/GenBank/DDBJ whole genome shotgun (WGS) entry which is preliminary data.</text>
</comment>
<accession>A0A6L3W1M4</accession>
<feature type="region of interest" description="Disordered" evidence="1">
    <location>
        <begin position="1"/>
        <end position="20"/>
    </location>
</feature>
<feature type="domain" description="DUF397" evidence="2">
    <location>
        <begin position="8"/>
        <end position="59"/>
    </location>
</feature>
<evidence type="ECO:0000313" key="4">
    <source>
        <dbReference type="Proteomes" id="UP000483004"/>
    </source>
</evidence>
<organism evidence="3 4">
    <name type="scientific">Actinomadura montaniterrae</name>
    <dbReference type="NCBI Taxonomy" id="1803903"/>
    <lineage>
        <taxon>Bacteria</taxon>
        <taxon>Bacillati</taxon>
        <taxon>Actinomycetota</taxon>
        <taxon>Actinomycetes</taxon>
        <taxon>Streptosporangiales</taxon>
        <taxon>Thermomonosporaceae</taxon>
        <taxon>Actinomadura</taxon>
    </lineage>
</organism>
<proteinExistence type="predicted"/>
<protein>
    <submittedName>
        <fullName evidence="3">DUF397 domain-containing protein</fullName>
    </submittedName>
</protein>
<reference evidence="3 4" key="1">
    <citation type="submission" date="2019-09" db="EMBL/GenBank/DDBJ databases">
        <title>Actinomadura physcomitrii sp. nov., a novel actinomycete isolated from moss [Physcomitrium sphaericum (Ludw) Fuernr].</title>
        <authorList>
            <person name="Liu C."/>
            <person name="Zhuang X."/>
        </authorList>
    </citation>
    <scope>NUCLEOTIDE SEQUENCE [LARGE SCALE GENOMIC DNA]</scope>
    <source>
        <strain evidence="3 4">CYP1-1B</strain>
    </source>
</reference>
<dbReference type="Pfam" id="PF04149">
    <property type="entry name" value="DUF397"/>
    <property type="match status" value="1"/>
</dbReference>
<gene>
    <name evidence="3" type="ORF">F9B16_08345</name>
</gene>
<dbReference type="InterPro" id="IPR007278">
    <property type="entry name" value="DUF397"/>
</dbReference>
<evidence type="ECO:0000256" key="1">
    <source>
        <dbReference type="SAM" id="MobiDB-lite"/>
    </source>
</evidence>
<dbReference type="EMBL" id="WBMR01000015">
    <property type="protein sequence ID" value="KAB2386139.1"/>
    <property type="molecule type" value="Genomic_DNA"/>
</dbReference>
<dbReference type="Proteomes" id="UP000483004">
    <property type="component" value="Unassembled WGS sequence"/>
</dbReference>
<keyword evidence="4" id="KW-1185">Reference proteome</keyword>
<name>A0A6L3W1M4_9ACTN</name>
<evidence type="ECO:0000259" key="2">
    <source>
        <dbReference type="Pfam" id="PF04149"/>
    </source>
</evidence>
<dbReference type="OrthoDB" id="4332861at2"/>
<dbReference type="AlphaFoldDB" id="A0A6L3W1M4"/>